<dbReference type="GO" id="GO:0009360">
    <property type="term" value="C:DNA polymerase III complex"/>
    <property type="evidence" value="ECO:0007669"/>
    <property type="project" value="InterPro"/>
</dbReference>
<dbReference type="Proteomes" id="UP000199409">
    <property type="component" value="Unassembled WGS sequence"/>
</dbReference>
<feature type="domain" description="DNA polymerase III delta subunit-like C-terminal" evidence="10">
    <location>
        <begin position="208"/>
        <end position="326"/>
    </location>
</feature>
<dbReference type="InterPro" id="IPR008921">
    <property type="entry name" value="DNA_pol3_clamp-load_cplx_C"/>
</dbReference>
<protein>
    <recommendedName>
        <fullName evidence="2">DNA polymerase III subunit delta</fullName>
        <ecNumber evidence="1">2.7.7.7</ecNumber>
    </recommendedName>
</protein>
<comment type="similarity">
    <text evidence="7">Belongs to the DNA polymerase HolA subunit family.</text>
</comment>
<comment type="catalytic activity">
    <reaction evidence="8">
        <text>DNA(n) + a 2'-deoxyribonucleoside 5'-triphosphate = DNA(n+1) + diphosphate</text>
        <dbReference type="Rhea" id="RHEA:22508"/>
        <dbReference type="Rhea" id="RHEA-COMP:17339"/>
        <dbReference type="Rhea" id="RHEA-COMP:17340"/>
        <dbReference type="ChEBI" id="CHEBI:33019"/>
        <dbReference type="ChEBI" id="CHEBI:61560"/>
        <dbReference type="ChEBI" id="CHEBI:173112"/>
        <dbReference type="EC" id="2.7.7.7"/>
    </reaction>
</comment>
<dbReference type="RefSeq" id="WP_092348248.1">
    <property type="nucleotide sequence ID" value="NZ_FNQN01000006.1"/>
</dbReference>
<dbReference type="InterPro" id="IPR027417">
    <property type="entry name" value="P-loop_NTPase"/>
</dbReference>
<dbReference type="SUPFAM" id="SSF52540">
    <property type="entry name" value="P-loop containing nucleoside triphosphate hydrolases"/>
    <property type="match status" value="1"/>
</dbReference>
<dbReference type="Gene3D" id="3.40.50.300">
    <property type="entry name" value="P-loop containing nucleotide triphosphate hydrolases"/>
    <property type="match status" value="1"/>
</dbReference>
<gene>
    <name evidence="11" type="ORF">SAMN05660420_02217</name>
</gene>
<keyword evidence="5" id="KW-0235">DNA replication</keyword>
<evidence type="ECO:0000259" key="9">
    <source>
        <dbReference type="Pfam" id="PF06144"/>
    </source>
</evidence>
<evidence type="ECO:0000256" key="2">
    <source>
        <dbReference type="ARBA" id="ARBA00017703"/>
    </source>
</evidence>
<proteinExistence type="inferred from homology"/>
<keyword evidence="12" id="KW-1185">Reference proteome</keyword>
<sequence>MNAAELFQRLRSGQVPSVIFLCGQEPYLIQKAARAVRQVVLPAGHDDFNDNQFYAKEVKADEILAAAMTLPVFADKRLVSVKDAHQLPAAELEKLLPYILDPVPETCLLFIAGKVDNRRKFFQKLKKNNSLVEFKPLTERELPQYVRHTLNQRDIKISADAVELFCSMVGVNLHEIHAELDKLINYIGTATLIDVIDVQAVVSRGRAENVFDIGDAVGSGDIGKALTLVMRLNDAGEAPLKILSLLVMHFRRLWKVRELQVQKYPTKDIASLAGVPPFVVTGLIQQGKKFSRNDFIRAYELFLQADLAMKSSGANSRALLESLILALVKTKSQ</sequence>
<evidence type="ECO:0000256" key="8">
    <source>
        <dbReference type="ARBA" id="ARBA00049244"/>
    </source>
</evidence>
<dbReference type="NCBIfam" id="TIGR01128">
    <property type="entry name" value="holA"/>
    <property type="match status" value="1"/>
</dbReference>
<evidence type="ECO:0000256" key="1">
    <source>
        <dbReference type="ARBA" id="ARBA00012417"/>
    </source>
</evidence>
<dbReference type="PANTHER" id="PTHR34388:SF1">
    <property type="entry name" value="DNA POLYMERASE III SUBUNIT DELTA"/>
    <property type="match status" value="1"/>
</dbReference>
<evidence type="ECO:0000256" key="5">
    <source>
        <dbReference type="ARBA" id="ARBA00022705"/>
    </source>
</evidence>
<evidence type="ECO:0000313" key="11">
    <source>
        <dbReference type="EMBL" id="SEA47694.1"/>
    </source>
</evidence>
<evidence type="ECO:0000256" key="4">
    <source>
        <dbReference type="ARBA" id="ARBA00022695"/>
    </source>
</evidence>
<name>A0A1H4BI28_9BACT</name>
<dbReference type="InterPro" id="IPR005790">
    <property type="entry name" value="DNA_polIII_delta"/>
</dbReference>
<reference evidence="11 12" key="1">
    <citation type="submission" date="2016-10" db="EMBL/GenBank/DDBJ databases">
        <authorList>
            <person name="de Groot N.N."/>
        </authorList>
    </citation>
    <scope>NUCLEOTIDE SEQUENCE [LARGE SCALE GENOMIC DNA]</scope>
    <source>
        <strain evidence="11 12">DSM 7343</strain>
    </source>
</reference>
<keyword evidence="3" id="KW-0808">Transferase</keyword>
<evidence type="ECO:0000259" key="10">
    <source>
        <dbReference type="Pfam" id="PF21694"/>
    </source>
</evidence>
<evidence type="ECO:0000256" key="6">
    <source>
        <dbReference type="ARBA" id="ARBA00022932"/>
    </source>
</evidence>
<dbReference type="InterPro" id="IPR048466">
    <property type="entry name" value="DNA_pol3_delta-like_C"/>
</dbReference>
<dbReference type="Pfam" id="PF06144">
    <property type="entry name" value="DNA_pol3_delta"/>
    <property type="match status" value="1"/>
</dbReference>
<dbReference type="OrthoDB" id="9769782at2"/>
<dbReference type="STRING" id="37625.SAMN05660420_02217"/>
<dbReference type="GO" id="GO:0006261">
    <property type="term" value="P:DNA-templated DNA replication"/>
    <property type="evidence" value="ECO:0007669"/>
    <property type="project" value="TreeGrafter"/>
</dbReference>
<dbReference type="AlphaFoldDB" id="A0A1H4BI28"/>
<organism evidence="11 12">
    <name type="scientific">Desulfuromusa kysingii</name>
    <dbReference type="NCBI Taxonomy" id="37625"/>
    <lineage>
        <taxon>Bacteria</taxon>
        <taxon>Pseudomonadati</taxon>
        <taxon>Thermodesulfobacteriota</taxon>
        <taxon>Desulfuromonadia</taxon>
        <taxon>Desulfuromonadales</taxon>
        <taxon>Geopsychrobacteraceae</taxon>
        <taxon>Desulfuromusa</taxon>
    </lineage>
</organism>
<dbReference type="InterPro" id="IPR010372">
    <property type="entry name" value="DNA_pol3_delta_N"/>
</dbReference>
<dbReference type="Gene3D" id="1.10.8.60">
    <property type="match status" value="1"/>
</dbReference>
<accession>A0A1H4BI28</accession>
<evidence type="ECO:0000256" key="7">
    <source>
        <dbReference type="ARBA" id="ARBA00034754"/>
    </source>
</evidence>
<evidence type="ECO:0000313" key="12">
    <source>
        <dbReference type="Proteomes" id="UP000199409"/>
    </source>
</evidence>
<dbReference type="Gene3D" id="1.20.272.10">
    <property type="match status" value="1"/>
</dbReference>
<dbReference type="PANTHER" id="PTHR34388">
    <property type="entry name" value="DNA POLYMERASE III SUBUNIT DELTA"/>
    <property type="match status" value="1"/>
</dbReference>
<dbReference type="EMBL" id="FNQN01000006">
    <property type="protein sequence ID" value="SEA47694.1"/>
    <property type="molecule type" value="Genomic_DNA"/>
</dbReference>
<keyword evidence="6" id="KW-0239">DNA-directed DNA polymerase</keyword>
<dbReference type="GO" id="GO:0003677">
    <property type="term" value="F:DNA binding"/>
    <property type="evidence" value="ECO:0007669"/>
    <property type="project" value="InterPro"/>
</dbReference>
<dbReference type="GO" id="GO:0003887">
    <property type="term" value="F:DNA-directed DNA polymerase activity"/>
    <property type="evidence" value="ECO:0007669"/>
    <property type="project" value="UniProtKB-KW"/>
</dbReference>
<keyword evidence="4" id="KW-0548">Nucleotidyltransferase</keyword>
<evidence type="ECO:0000256" key="3">
    <source>
        <dbReference type="ARBA" id="ARBA00022679"/>
    </source>
</evidence>
<dbReference type="EC" id="2.7.7.7" evidence="1"/>
<feature type="domain" description="DNA polymerase III delta N-terminal" evidence="9">
    <location>
        <begin position="20"/>
        <end position="135"/>
    </location>
</feature>
<dbReference type="SUPFAM" id="SSF48019">
    <property type="entry name" value="post-AAA+ oligomerization domain-like"/>
    <property type="match status" value="1"/>
</dbReference>
<dbReference type="Pfam" id="PF21694">
    <property type="entry name" value="DNA_pol3_delta_C"/>
    <property type="match status" value="1"/>
</dbReference>